<keyword evidence="1" id="KW-0732">Signal</keyword>
<organism evidence="2 3">
    <name type="scientific">Flavobacterium commune</name>
    <dbReference type="NCBI Taxonomy" id="1306519"/>
    <lineage>
        <taxon>Bacteria</taxon>
        <taxon>Pseudomonadati</taxon>
        <taxon>Bacteroidota</taxon>
        <taxon>Flavobacteriia</taxon>
        <taxon>Flavobacteriales</taxon>
        <taxon>Flavobacteriaceae</taxon>
        <taxon>Flavobacterium</taxon>
    </lineage>
</organism>
<dbReference type="RefSeq" id="WP_071184483.1">
    <property type="nucleotide sequence ID" value="NZ_CP017774.1"/>
</dbReference>
<dbReference type="KEGG" id="fcm:BIW12_07115"/>
<dbReference type="Proteomes" id="UP000178198">
    <property type="component" value="Chromosome"/>
</dbReference>
<gene>
    <name evidence="2" type="ORF">BIW12_07115</name>
</gene>
<dbReference type="InterPro" id="IPR024284">
    <property type="entry name" value="DUF3826"/>
</dbReference>
<name>A0A1D9P9H4_9FLAO</name>
<feature type="signal peptide" evidence="1">
    <location>
        <begin position="1"/>
        <end position="22"/>
    </location>
</feature>
<dbReference type="Pfam" id="PF12875">
    <property type="entry name" value="DUF3826"/>
    <property type="match status" value="1"/>
</dbReference>
<evidence type="ECO:0008006" key="4">
    <source>
        <dbReference type="Google" id="ProtNLM"/>
    </source>
</evidence>
<evidence type="ECO:0000313" key="3">
    <source>
        <dbReference type="Proteomes" id="UP000178198"/>
    </source>
</evidence>
<dbReference type="OrthoDB" id="1375905at2"/>
<evidence type="ECO:0000313" key="2">
    <source>
        <dbReference type="EMBL" id="AOZ99230.1"/>
    </source>
</evidence>
<dbReference type="STRING" id="1306519.BIW12_07115"/>
<feature type="chain" id="PRO_5009444242" description="DUF3826 domain-containing protein" evidence="1">
    <location>
        <begin position="23"/>
        <end position="220"/>
    </location>
</feature>
<dbReference type="AlphaFoldDB" id="A0A1D9P9H4"/>
<proteinExistence type="predicted"/>
<accession>A0A1D9P9H4</accession>
<keyword evidence="3" id="KW-1185">Reference proteome</keyword>
<sequence>MLKKINKLQLLFLMCIGFVATAQQHEVKDYINDINERAATIVSKLDINDADKKEVKTIVLKQYINIEKIEFKRDSQLEKLKKTVTDQEEQKLKSEEVWVKYKASISKLHDSYLDKLSKKLNELQIVQVKDAMTYHVMPKTYHNFLDMFQNLKDVQKKMIYDHLVEARENAMNVGTHKWQFQWFAKYRGKINNILASQGIELHHTSKAWEKKQLEKKNHLK</sequence>
<dbReference type="EMBL" id="CP017774">
    <property type="protein sequence ID" value="AOZ99230.1"/>
    <property type="molecule type" value="Genomic_DNA"/>
</dbReference>
<reference evidence="2 3" key="1">
    <citation type="submission" date="2016-10" db="EMBL/GenBank/DDBJ databases">
        <title>Complete Genome Sequence of Flavobacterium sp. PK15.</title>
        <authorList>
            <person name="Ekwe A."/>
            <person name="Kim S.B."/>
        </authorList>
    </citation>
    <scope>NUCLEOTIDE SEQUENCE [LARGE SCALE GENOMIC DNA]</scope>
    <source>
        <strain evidence="2 3">PK15</strain>
    </source>
</reference>
<protein>
    <recommendedName>
        <fullName evidence="4">DUF3826 domain-containing protein</fullName>
    </recommendedName>
</protein>
<evidence type="ECO:0000256" key="1">
    <source>
        <dbReference type="SAM" id="SignalP"/>
    </source>
</evidence>